<comment type="catalytic activity">
    <reaction evidence="3">
        <text>O-succinyl-L-homoserine + hydrogen sulfide = L-homocysteine + succinate</text>
        <dbReference type="Rhea" id="RHEA:27826"/>
        <dbReference type="ChEBI" id="CHEBI:29919"/>
        <dbReference type="ChEBI" id="CHEBI:30031"/>
        <dbReference type="ChEBI" id="CHEBI:57661"/>
        <dbReference type="ChEBI" id="CHEBI:58199"/>
    </reaction>
</comment>
<keyword evidence="3 6" id="KW-0808">Transferase</keyword>
<sequence length="396" mass="42976">MTSDKRNWNPQTTLVHGGTLRSEFGETSEAIYLTQGYVYDSAESAEARFKGETPGFIYSRYANPTVDMFEKRMCALEGAEDARATASGMAAVTAAILCSLKAGDHIVAARALFGSCRWIVETLAPRYGIEATLVDGTVIGNWEKAVRPNTKLFFLESPTNPTLEVIDIAAVAALANSVGARVVVDNVFATPMQQKPLELGAHIVVYSATKHIDGQGRCLGGVILSDKKWIDENLHDYFRHTGPSLSPFNAWTLLKGLETLPLRVRQQTEAAARIADFLAESPEVSRLIYPGRADHPQADIIKRQMKGGSTLICFDVKGGKKAAFAFENALRIILISNNLGDSKSLITHPATTTHKNLTDEARAELGIDDGTLRLSVGLEDADDLLNDIGDALKATR</sequence>
<dbReference type="FunFam" id="3.90.1150.10:FF:000033">
    <property type="entry name" value="Cystathionine gamma-synthase"/>
    <property type="match status" value="1"/>
</dbReference>
<dbReference type="InterPro" id="IPR015424">
    <property type="entry name" value="PyrdxlP-dep_Trfase"/>
</dbReference>
<evidence type="ECO:0000256" key="3">
    <source>
        <dbReference type="HAMAP-Rule" id="MF_02056"/>
    </source>
</evidence>
<feature type="modified residue" description="N6-(pyridoxal phosphate)lysine" evidence="3 4">
    <location>
        <position position="210"/>
    </location>
</feature>
<protein>
    <recommendedName>
        <fullName evidence="3">O-succinylhomoserine sulfhydrylase</fullName>
        <shortName evidence="3">OSH sulfhydrylase</shortName>
        <shortName evidence="3">OSHS sulfhydrylase</shortName>
        <ecNumber evidence="3">2.5.1.-</ecNumber>
    </recommendedName>
</protein>
<comment type="similarity">
    <text evidence="3">Belongs to the trans-sulfuration enzymes family. MetZ subfamily.</text>
</comment>
<comment type="cofactor">
    <cofactor evidence="1 3 5">
        <name>pyridoxal 5'-phosphate</name>
        <dbReference type="ChEBI" id="CHEBI:597326"/>
    </cofactor>
</comment>
<dbReference type="Gene3D" id="3.90.1150.10">
    <property type="entry name" value="Aspartate Aminotransferase, domain 1"/>
    <property type="match status" value="1"/>
</dbReference>
<dbReference type="PIRSF" id="PIRSF001434">
    <property type="entry name" value="CGS"/>
    <property type="match status" value="1"/>
</dbReference>
<keyword evidence="2 3" id="KW-0663">Pyridoxal phosphate</keyword>
<evidence type="ECO:0000256" key="1">
    <source>
        <dbReference type="ARBA" id="ARBA00001933"/>
    </source>
</evidence>
<comment type="pathway">
    <text evidence="3">Amino-acid biosynthesis; L-methionine biosynthesis via de novo pathway; L-homocysteine from O-succinyl-L-homoserine: step 1/1.</text>
</comment>
<dbReference type="FunFam" id="3.40.640.10:FF:000046">
    <property type="entry name" value="Cystathionine gamma-lyase"/>
    <property type="match status" value="1"/>
</dbReference>
<accession>A0A7X0KKU8</accession>
<dbReference type="HAMAP" id="MF_02056">
    <property type="entry name" value="MetZ"/>
    <property type="match status" value="1"/>
</dbReference>
<dbReference type="GO" id="GO:0019346">
    <property type="term" value="P:transsulfuration"/>
    <property type="evidence" value="ECO:0007669"/>
    <property type="project" value="InterPro"/>
</dbReference>
<organism evidence="6 7">
    <name type="scientific">Aminobacter aganoensis</name>
    <dbReference type="NCBI Taxonomy" id="83264"/>
    <lineage>
        <taxon>Bacteria</taxon>
        <taxon>Pseudomonadati</taxon>
        <taxon>Pseudomonadota</taxon>
        <taxon>Alphaproteobacteria</taxon>
        <taxon>Hyphomicrobiales</taxon>
        <taxon>Phyllobacteriaceae</taxon>
        <taxon>Aminobacter</taxon>
    </lineage>
</organism>
<name>A0A7X0KKU8_9HYPH</name>
<dbReference type="EC" id="2.5.1.-" evidence="3"/>
<dbReference type="PANTHER" id="PTHR11808:SF80">
    <property type="entry name" value="CYSTATHIONINE GAMMA-LYASE"/>
    <property type="match status" value="1"/>
</dbReference>
<comment type="function">
    <text evidence="3">Catalyzes the formation of L-homocysteine from O-succinyl-L-homoserine (OSHS) and hydrogen sulfide.</text>
</comment>
<evidence type="ECO:0000256" key="4">
    <source>
        <dbReference type="PIRSR" id="PIRSR001434-2"/>
    </source>
</evidence>
<reference evidence="6 7" key="1">
    <citation type="submission" date="2020-08" db="EMBL/GenBank/DDBJ databases">
        <title>Genomic Encyclopedia of Type Strains, Phase IV (KMG-IV): sequencing the most valuable type-strain genomes for metagenomic binning, comparative biology and taxonomic classification.</title>
        <authorList>
            <person name="Goeker M."/>
        </authorList>
    </citation>
    <scope>NUCLEOTIDE SEQUENCE [LARGE SCALE GENOMIC DNA]</scope>
    <source>
        <strain evidence="6 7">DSM 7051</strain>
    </source>
</reference>
<evidence type="ECO:0000313" key="6">
    <source>
        <dbReference type="EMBL" id="MBB6354374.1"/>
    </source>
</evidence>
<dbReference type="SUPFAM" id="SSF53383">
    <property type="entry name" value="PLP-dependent transferases"/>
    <property type="match status" value="1"/>
</dbReference>
<dbReference type="NCBIfam" id="NF005696">
    <property type="entry name" value="PRK07504.1"/>
    <property type="match status" value="1"/>
</dbReference>
<comment type="subunit">
    <text evidence="3">Homotetramer.</text>
</comment>
<dbReference type="AlphaFoldDB" id="A0A7X0KKU8"/>
<dbReference type="InterPro" id="IPR000277">
    <property type="entry name" value="Cys/Met-Metab_PyrdxlP-dep_enz"/>
</dbReference>
<keyword evidence="7" id="KW-1185">Reference proteome</keyword>
<dbReference type="PANTHER" id="PTHR11808">
    <property type="entry name" value="TRANS-SULFURATION ENZYME FAMILY MEMBER"/>
    <property type="match status" value="1"/>
</dbReference>
<dbReference type="UniPathway" id="UPA00051">
    <property type="reaction ID" value="UER00449"/>
</dbReference>
<dbReference type="Gene3D" id="3.40.640.10">
    <property type="entry name" value="Type I PLP-dependent aspartate aminotransferase-like (Major domain)"/>
    <property type="match status" value="1"/>
</dbReference>
<evidence type="ECO:0000313" key="7">
    <source>
        <dbReference type="Proteomes" id="UP000536262"/>
    </source>
</evidence>
<comment type="caution">
    <text evidence="6">The sequence shown here is derived from an EMBL/GenBank/DDBJ whole genome shotgun (WGS) entry which is preliminary data.</text>
</comment>
<evidence type="ECO:0000256" key="2">
    <source>
        <dbReference type="ARBA" id="ARBA00022898"/>
    </source>
</evidence>
<dbReference type="GO" id="GO:0071268">
    <property type="term" value="P:homocysteine biosynthetic process"/>
    <property type="evidence" value="ECO:0007669"/>
    <property type="project" value="InterPro"/>
</dbReference>
<dbReference type="InterPro" id="IPR015422">
    <property type="entry name" value="PyrdxlP-dep_Trfase_small"/>
</dbReference>
<dbReference type="InterPro" id="IPR015421">
    <property type="entry name" value="PyrdxlP-dep_Trfase_major"/>
</dbReference>
<proteinExistence type="inferred from homology"/>
<dbReference type="InterPro" id="IPR006234">
    <property type="entry name" value="O-succ-hSer_sulfhydrylase"/>
</dbReference>
<keyword evidence="3" id="KW-0486">Methionine biosynthesis</keyword>
<dbReference type="GO" id="GO:0005737">
    <property type="term" value="C:cytoplasm"/>
    <property type="evidence" value="ECO:0007669"/>
    <property type="project" value="TreeGrafter"/>
</dbReference>
<dbReference type="RefSeq" id="WP_055971047.1">
    <property type="nucleotide sequence ID" value="NZ_BAABEG010000001.1"/>
</dbReference>
<dbReference type="CDD" id="cd00614">
    <property type="entry name" value="CGS_like"/>
    <property type="match status" value="1"/>
</dbReference>
<dbReference type="Proteomes" id="UP000536262">
    <property type="component" value="Unassembled WGS sequence"/>
</dbReference>
<evidence type="ECO:0000256" key="5">
    <source>
        <dbReference type="RuleBase" id="RU362118"/>
    </source>
</evidence>
<dbReference type="EMBL" id="JACHOU010000003">
    <property type="protein sequence ID" value="MBB6354374.1"/>
    <property type="molecule type" value="Genomic_DNA"/>
</dbReference>
<dbReference type="NCBIfam" id="TIGR01325">
    <property type="entry name" value="O_suc_HS_sulf"/>
    <property type="match status" value="1"/>
</dbReference>
<keyword evidence="3" id="KW-0028">Amino-acid biosynthesis</keyword>
<dbReference type="Pfam" id="PF01053">
    <property type="entry name" value="Cys_Met_Meta_PP"/>
    <property type="match status" value="1"/>
</dbReference>
<dbReference type="GO" id="GO:0016846">
    <property type="term" value="F:carbon-sulfur lyase activity"/>
    <property type="evidence" value="ECO:0007669"/>
    <property type="project" value="TreeGrafter"/>
</dbReference>
<dbReference type="GO" id="GO:0016765">
    <property type="term" value="F:transferase activity, transferring alkyl or aryl (other than methyl) groups"/>
    <property type="evidence" value="ECO:0007669"/>
    <property type="project" value="UniProtKB-UniRule"/>
</dbReference>
<gene>
    <name evidence="3" type="primary">metZ</name>
    <name evidence="6" type="ORF">GGR00_002148</name>
</gene>
<dbReference type="GO" id="GO:0071266">
    <property type="term" value="P:'de novo' L-methionine biosynthetic process"/>
    <property type="evidence" value="ECO:0007669"/>
    <property type="project" value="UniProtKB-UniRule"/>
</dbReference>
<dbReference type="GO" id="GO:0030170">
    <property type="term" value="F:pyridoxal phosphate binding"/>
    <property type="evidence" value="ECO:0007669"/>
    <property type="project" value="UniProtKB-UniRule"/>
</dbReference>